<evidence type="ECO:0000256" key="1">
    <source>
        <dbReference type="SAM" id="MobiDB-lite"/>
    </source>
</evidence>
<sequence>MGTSEPSSSISREEAREQGSTQHDLLPMHLEVKHQHLLLRRHWRRQRLVPDEFSQSVLPCLLFGRLVHIATLLKVQCRQVVTWPIYTSPCGVGASRPATDSQGFSFAIYHAESWGPGPSVGLTINIMSTLDASSTAATCNTVHKSANSGTSQSHAGARKLFGTREEINLQNPNLKIGLTTRLERILENVLSGTEVDSSENKVSMCQGATLPDLGSDLERLEITNLSAFGAAATTTCKEIGAVAARNPHFDVKTEEDSKARGASDCHRCNKASVAAQMLTASAGLCVACKCKVSTPLEARAAPLDWFGSGGGSAAQS</sequence>
<reference evidence="2 3" key="1">
    <citation type="submission" date="2019-06" db="EMBL/GenBank/DDBJ databases">
        <title>A chromosomal-level reference genome of Carpinus fangiana (Coryloideae, Betulaceae).</title>
        <authorList>
            <person name="Yang X."/>
            <person name="Wang Z."/>
            <person name="Zhang L."/>
            <person name="Hao G."/>
            <person name="Liu J."/>
            <person name="Yang Y."/>
        </authorList>
    </citation>
    <scope>NUCLEOTIDE SEQUENCE [LARGE SCALE GENOMIC DNA]</scope>
    <source>
        <strain evidence="2">Cfa_2016G</strain>
        <tissue evidence="2">Leaf</tissue>
    </source>
</reference>
<dbReference type="Proteomes" id="UP000327013">
    <property type="component" value="Unassembled WGS sequence"/>
</dbReference>
<dbReference type="AlphaFoldDB" id="A0A5N6L3F9"/>
<feature type="region of interest" description="Disordered" evidence="1">
    <location>
        <begin position="1"/>
        <end position="25"/>
    </location>
</feature>
<protein>
    <submittedName>
        <fullName evidence="2">Uncharacterized protein</fullName>
    </submittedName>
</protein>
<evidence type="ECO:0000313" key="3">
    <source>
        <dbReference type="Proteomes" id="UP000327013"/>
    </source>
</evidence>
<evidence type="ECO:0000313" key="2">
    <source>
        <dbReference type="EMBL" id="KAB8611428.1"/>
    </source>
</evidence>
<organism evidence="2 3">
    <name type="scientific">Carpinus fangiana</name>
    <dbReference type="NCBI Taxonomy" id="176857"/>
    <lineage>
        <taxon>Eukaryota</taxon>
        <taxon>Viridiplantae</taxon>
        <taxon>Streptophyta</taxon>
        <taxon>Embryophyta</taxon>
        <taxon>Tracheophyta</taxon>
        <taxon>Spermatophyta</taxon>
        <taxon>Magnoliopsida</taxon>
        <taxon>eudicotyledons</taxon>
        <taxon>Gunneridae</taxon>
        <taxon>Pentapetalae</taxon>
        <taxon>rosids</taxon>
        <taxon>fabids</taxon>
        <taxon>Fagales</taxon>
        <taxon>Betulaceae</taxon>
        <taxon>Carpinus</taxon>
    </lineage>
</organism>
<comment type="caution">
    <text evidence="2">The sequence shown here is derived from an EMBL/GenBank/DDBJ whole genome shotgun (WGS) entry which is preliminary data.</text>
</comment>
<accession>A0A5N6L3F9</accession>
<name>A0A5N6L3F9_9ROSI</name>
<gene>
    <name evidence="2" type="ORF">FH972_025933</name>
</gene>
<feature type="compositionally biased region" description="Polar residues" evidence="1">
    <location>
        <begin position="1"/>
        <end position="10"/>
    </location>
</feature>
<proteinExistence type="predicted"/>
<keyword evidence="3" id="KW-1185">Reference proteome</keyword>
<dbReference type="EMBL" id="VIBQ01000073">
    <property type="protein sequence ID" value="KAB8611428.1"/>
    <property type="molecule type" value="Genomic_DNA"/>
</dbReference>